<accession>A0ABW1AXB2</accession>
<protein>
    <recommendedName>
        <fullName evidence="3">SAM-dependent methyltransferase</fullName>
    </recommendedName>
</protein>
<comment type="caution">
    <text evidence="1">The sequence shown here is derived from an EMBL/GenBank/DDBJ whole genome shotgun (WGS) entry which is preliminary data.</text>
</comment>
<gene>
    <name evidence="1" type="ORF">ACFPTN_20210</name>
</gene>
<evidence type="ECO:0000313" key="1">
    <source>
        <dbReference type="EMBL" id="MFC5771709.1"/>
    </source>
</evidence>
<sequence length="139" mass="15198">MSTRFLDASDRHFHDAELLLAQARGANADHLFGLSAECSLKAVMLALGMAVSPDGAPQDKGHRVHMPELWAAFQSFAEGGLASRYLEPLDKSNPFADWSIDQRYWARDAITASAIPSHRAAANQCRVSLEKLIFDGVTT</sequence>
<name>A0ABW1AXB2_9RHOO</name>
<dbReference type="Proteomes" id="UP001595974">
    <property type="component" value="Unassembled WGS sequence"/>
</dbReference>
<proteinExistence type="predicted"/>
<evidence type="ECO:0008006" key="3">
    <source>
        <dbReference type="Google" id="ProtNLM"/>
    </source>
</evidence>
<keyword evidence="2" id="KW-1185">Reference proteome</keyword>
<organism evidence="1 2">
    <name type="scientific">Thauera sinica</name>
    <dbReference type="NCBI Taxonomy" id="2665146"/>
    <lineage>
        <taxon>Bacteria</taxon>
        <taxon>Pseudomonadati</taxon>
        <taxon>Pseudomonadota</taxon>
        <taxon>Betaproteobacteria</taxon>
        <taxon>Rhodocyclales</taxon>
        <taxon>Zoogloeaceae</taxon>
        <taxon>Thauera</taxon>
    </lineage>
</organism>
<evidence type="ECO:0000313" key="2">
    <source>
        <dbReference type="Proteomes" id="UP001595974"/>
    </source>
</evidence>
<dbReference type="RefSeq" id="WP_096450981.1">
    <property type="nucleotide sequence ID" value="NZ_JBHSOG010000098.1"/>
</dbReference>
<dbReference type="EMBL" id="JBHSOG010000098">
    <property type="protein sequence ID" value="MFC5771709.1"/>
    <property type="molecule type" value="Genomic_DNA"/>
</dbReference>
<reference evidence="2" key="1">
    <citation type="journal article" date="2019" name="Int. J. Syst. Evol. Microbiol.">
        <title>The Global Catalogue of Microorganisms (GCM) 10K type strain sequencing project: providing services to taxonomists for standard genome sequencing and annotation.</title>
        <authorList>
            <consortium name="The Broad Institute Genomics Platform"/>
            <consortium name="The Broad Institute Genome Sequencing Center for Infectious Disease"/>
            <person name="Wu L."/>
            <person name="Ma J."/>
        </authorList>
    </citation>
    <scope>NUCLEOTIDE SEQUENCE [LARGE SCALE GENOMIC DNA]</scope>
    <source>
        <strain evidence="2">SHR3</strain>
    </source>
</reference>